<protein>
    <submittedName>
        <fullName evidence="1">Uncharacterized protein</fullName>
    </submittedName>
</protein>
<gene>
    <name evidence="1" type="ORF">H0A76_05690</name>
</gene>
<name>A0A853F5A6_9GAMM</name>
<evidence type="ECO:0000313" key="1">
    <source>
        <dbReference type="EMBL" id="NYT27420.1"/>
    </source>
</evidence>
<evidence type="ECO:0000313" key="2">
    <source>
        <dbReference type="Proteomes" id="UP000568751"/>
    </source>
</evidence>
<comment type="caution">
    <text evidence="1">The sequence shown here is derived from an EMBL/GenBank/DDBJ whole genome shotgun (WGS) entry which is preliminary data.</text>
</comment>
<dbReference type="AlphaFoldDB" id="A0A853F5A6"/>
<proteinExistence type="predicted"/>
<dbReference type="Proteomes" id="UP000568751">
    <property type="component" value="Unassembled WGS sequence"/>
</dbReference>
<organism evidence="1 2">
    <name type="scientific">Candidatus Thiodubiliella endoseptemdiera</name>
    <dbReference type="NCBI Taxonomy" id="2738886"/>
    <lineage>
        <taxon>Bacteria</taxon>
        <taxon>Pseudomonadati</taxon>
        <taxon>Pseudomonadota</taxon>
        <taxon>Gammaproteobacteria</taxon>
        <taxon>Candidatus Pseudothioglobaceae</taxon>
        <taxon>Candidatus Thiodubiliella</taxon>
    </lineage>
</organism>
<reference evidence="1 2" key="1">
    <citation type="submission" date="2020-05" db="EMBL/GenBank/DDBJ databases">
        <title>Horizontal transmission and recombination maintain forever young bacterial symbiont genomes.</title>
        <authorList>
            <person name="Russell S.L."/>
            <person name="Pepper-Tunick E."/>
            <person name="Svedberg J."/>
            <person name="Byrne A."/>
            <person name="Ruelas Castillo J."/>
            <person name="Vollmers C."/>
            <person name="Beinart R.A."/>
            <person name="Corbett-Detig R."/>
        </authorList>
    </citation>
    <scope>NUCLEOTIDE SEQUENCE [LARGE SCALE GENOMIC DNA]</scope>
    <source>
        <strain evidence="1">455</strain>
    </source>
</reference>
<accession>A0A853F5A6</accession>
<sequence>MGVMAPFKNYQNTSPFNPAYEAKLRWQPFKALMWNILPKPAPPITDGT</sequence>
<dbReference type="EMBL" id="JACCHT010000001">
    <property type="protein sequence ID" value="NYT27420.1"/>
    <property type="molecule type" value="Genomic_DNA"/>
</dbReference>